<dbReference type="GO" id="GO:0046854">
    <property type="term" value="P:phosphatidylinositol phosphate biosynthetic process"/>
    <property type="evidence" value="ECO:0007669"/>
    <property type="project" value="InterPro"/>
</dbReference>
<evidence type="ECO:0000313" key="6">
    <source>
        <dbReference type="Proteomes" id="UP000245708"/>
    </source>
</evidence>
<dbReference type="EMBL" id="QGGW01000006">
    <property type="protein sequence ID" value="PWK59864.1"/>
    <property type="molecule type" value="Genomic_DNA"/>
</dbReference>
<dbReference type="GO" id="GO:0007165">
    <property type="term" value="P:signal transduction"/>
    <property type="evidence" value="ECO:0007669"/>
    <property type="project" value="TreeGrafter"/>
</dbReference>
<keyword evidence="6" id="KW-1185">Reference proteome</keyword>
<name>A0A316GG59_9RHOB</name>
<dbReference type="PROSITE" id="PS00630">
    <property type="entry name" value="IMP_2"/>
    <property type="match status" value="1"/>
</dbReference>
<feature type="binding site" evidence="4">
    <location>
        <position position="91"/>
    </location>
    <ligand>
        <name>Mg(2+)</name>
        <dbReference type="ChEBI" id="CHEBI:18420"/>
        <label>1</label>
        <note>catalytic</note>
    </ligand>
</feature>
<organism evidence="5 6">
    <name type="scientific">Roseicyclus mahoneyensis</name>
    <dbReference type="NCBI Taxonomy" id="164332"/>
    <lineage>
        <taxon>Bacteria</taxon>
        <taxon>Pseudomonadati</taxon>
        <taxon>Pseudomonadota</taxon>
        <taxon>Alphaproteobacteria</taxon>
        <taxon>Rhodobacterales</taxon>
        <taxon>Roseobacteraceae</taxon>
        <taxon>Roseicyclus</taxon>
    </lineage>
</organism>
<dbReference type="RefSeq" id="WP_245904326.1">
    <property type="nucleotide sequence ID" value="NZ_QGGW01000006.1"/>
</dbReference>
<dbReference type="PANTHER" id="PTHR20854:SF4">
    <property type="entry name" value="INOSITOL-1-MONOPHOSPHATASE-RELATED"/>
    <property type="match status" value="1"/>
</dbReference>
<dbReference type="InterPro" id="IPR000760">
    <property type="entry name" value="Inositol_monophosphatase-like"/>
</dbReference>
<dbReference type="Gene3D" id="3.30.540.10">
    <property type="entry name" value="Fructose-1,6-Bisphosphatase, subunit A, domain 1"/>
    <property type="match status" value="1"/>
</dbReference>
<dbReference type="CDD" id="cd01638">
    <property type="entry name" value="CysQ"/>
    <property type="match status" value="1"/>
</dbReference>
<keyword evidence="3 4" id="KW-0460">Magnesium</keyword>
<dbReference type="SUPFAM" id="SSF56655">
    <property type="entry name" value="Carbohydrate phosphatase"/>
    <property type="match status" value="1"/>
</dbReference>
<evidence type="ECO:0000256" key="3">
    <source>
        <dbReference type="ARBA" id="ARBA00022842"/>
    </source>
</evidence>
<feature type="binding site" evidence="4">
    <location>
        <position position="210"/>
    </location>
    <ligand>
        <name>Mg(2+)</name>
        <dbReference type="ChEBI" id="CHEBI:18420"/>
        <label>1</label>
        <note>catalytic</note>
    </ligand>
</feature>
<comment type="similarity">
    <text evidence="1">Belongs to the inositol monophosphatase superfamily.</text>
</comment>
<dbReference type="Proteomes" id="UP000245708">
    <property type="component" value="Unassembled WGS sequence"/>
</dbReference>
<evidence type="ECO:0000313" key="5">
    <source>
        <dbReference type="EMBL" id="PWK59864.1"/>
    </source>
</evidence>
<gene>
    <name evidence="5" type="ORF">C7455_106152</name>
</gene>
<keyword evidence="2 4" id="KW-0479">Metal-binding</keyword>
<proteinExistence type="inferred from homology"/>
<dbReference type="PANTHER" id="PTHR20854">
    <property type="entry name" value="INOSITOL MONOPHOSPHATASE"/>
    <property type="match status" value="1"/>
</dbReference>
<comment type="cofactor">
    <cofactor evidence="4">
        <name>Mg(2+)</name>
        <dbReference type="ChEBI" id="CHEBI:18420"/>
    </cofactor>
</comment>
<evidence type="ECO:0000256" key="4">
    <source>
        <dbReference type="PIRSR" id="PIRSR600760-2"/>
    </source>
</evidence>
<dbReference type="PRINTS" id="PR00377">
    <property type="entry name" value="IMPHPHTASES"/>
</dbReference>
<dbReference type="GO" id="GO:0008934">
    <property type="term" value="F:inositol monophosphate 1-phosphatase activity"/>
    <property type="evidence" value="ECO:0007669"/>
    <property type="project" value="TreeGrafter"/>
</dbReference>
<evidence type="ECO:0000256" key="2">
    <source>
        <dbReference type="ARBA" id="ARBA00022723"/>
    </source>
</evidence>
<feature type="binding site" evidence="4">
    <location>
        <position position="92"/>
    </location>
    <ligand>
        <name>Mg(2+)</name>
        <dbReference type="ChEBI" id="CHEBI:18420"/>
        <label>1</label>
        <note>catalytic</note>
    </ligand>
</feature>
<dbReference type="Gene3D" id="3.40.190.80">
    <property type="match status" value="1"/>
</dbReference>
<dbReference type="AlphaFoldDB" id="A0A316GG59"/>
<dbReference type="Pfam" id="PF00459">
    <property type="entry name" value="Inositol_P"/>
    <property type="match status" value="1"/>
</dbReference>
<feature type="binding site" evidence="4">
    <location>
        <position position="89"/>
    </location>
    <ligand>
        <name>Mg(2+)</name>
        <dbReference type="ChEBI" id="CHEBI:18420"/>
        <label>1</label>
        <note>catalytic</note>
    </ligand>
</feature>
<dbReference type="InterPro" id="IPR020550">
    <property type="entry name" value="Inositol_monophosphatase_CS"/>
</dbReference>
<comment type="caution">
    <text evidence="5">The sequence shown here is derived from an EMBL/GenBank/DDBJ whole genome shotgun (WGS) entry which is preliminary data.</text>
</comment>
<evidence type="ECO:0000256" key="1">
    <source>
        <dbReference type="ARBA" id="ARBA00009759"/>
    </source>
</evidence>
<protein>
    <submittedName>
        <fullName evidence="5">Myo-inositol-1(Or 4)-monophosphatase</fullName>
    </submittedName>
</protein>
<feature type="binding site" evidence="4">
    <location>
        <position position="71"/>
    </location>
    <ligand>
        <name>Mg(2+)</name>
        <dbReference type="ChEBI" id="CHEBI:18420"/>
        <label>1</label>
        <note>catalytic</note>
    </ligand>
</feature>
<dbReference type="GO" id="GO:0006020">
    <property type="term" value="P:inositol metabolic process"/>
    <property type="evidence" value="ECO:0007669"/>
    <property type="project" value="TreeGrafter"/>
</dbReference>
<accession>A0A316GG59</accession>
<dbReference type="GO" id="GO:0046872">
    <property type="term" value="F:metal ion binding"/>
    <property type="evidence" value="ECO:0007669"/>
    <property type="project" value="UniProtKB-KW"/>
</dbReference>
<reference evidence="5 6" key="1">
    <citation type="submission" date="2018-05" db="EMBL/GenBank/DDBJ databases">
        <title>Genomic Encyclopedia of Type Strains, Phase IV (KMG-IV): sequencing the most valuable type-strain genomes for metagenomic binning, comparative biology and taxonomic classification.</title>
        <authorList>
            <person name="Goeker M."/>
        </authorList>
    </citation>
    <scope>NUCLEOTIDE SEQUENCE [LARGE SCALE GENOMIC DNA]</scope>
    <source>
        <strain evidence="5 6">DSM 16097</strain>
    </source>
</reference>
<sequence length="261" mass="27818">MPVPDPLEDLALLVEAARGAGRIAARFFRDEPETWDKPDGAGPVTEADLAVDEMLRDRLCDARPDYGWLSEETPDTPERLKAERVFIVDPIDGTQAFIEGSSAFSHSLAVAEGGVVVAAVVYLPIRGKLYAAARGHGATLNDQAIRAADDCALQDAEVLATKHTLSPEHWPQGVPPVTRAYRPSLAYRMALVGEGRFDGMVTFRPTWEWDIAAGSLIIAEAGGLATDATGAVLRFNADVPKVPGVLAGSAGVHSALLRARV</sequence>